<feature type="compositionally biased region" description="Basic and acidic residues" evidence="1">
    <location>
        <begin position="80"/>
        <end position="92"/>
    </location>
</feature>
<organism evidence="2 3">
    <name type="scientific">Paragonimus westermani</name>
    <dbReference type="NCBI Taxonomy" id="34504"/>
    <lineage>
        <taxon>Eukaryota</taxon>
        <taxon>Metazoa</taxon>
        <taxon>Spiralia</taxon>
        <taxon>Lophotrochozoa</taxon>
        <taxon>Platyhelminthes</taxon>
        <taxon>Trematoda</taxon>
        <taxon>Digenea</taxon>
        <taxon>Plagiorchiida</taxon>
        <taxon>Troglotremata</taxon>
        <taxon>Troglotrematidae</taxon>
        <taxon>Paragonimus</taxon>
    </lineage>
</organism>
<evidence type="ECO:0000313" key="3">
    <source>
        <dbReference type="Proteomes" id="UP000699462"/>
    </source>
</evidence>
<sequence length="202" mass="22373">VFSFVSRQLSVSAVGPRRQPQLVCAFSVDHAQTLSTSPLCPSLPVRQDCTELEQSQSRRDSSQHTCHPNPAAPSIVNTRHHPDAVRVSDRPTETVPYSPPTKAPQRPAPPSYHQVVAMSRYSQQQQNKLSNHQSSGERPLPPTRTVAALSNSNHLSARSSSASPGVTIIRPPNSVPPSNDPHKPRRHQIVEPYHSHPIQRRW</sequence>
<keyword evidence="3" id="KW-1185">Reference proteome</keyword>
<comment type="caution">
    <text evidence="2">The sequence shown here is derived from an EMBL/GenBank/DDBJ whole genome shotgun (WGS) entry which is preliminary data.</text>
</comment>
<dbReference type="AlphaFoldDB" id="A0A8T0DVK7"/>
<gene>
    <name evidence="2" type="ORF">P879_01186</name>
</gene>
<feature type="non-terminal residue" evidence="2">
    <location>
        <position position="1"/>
    </location>
</feature>
<reference evidence="2 3" key="1">
    <citation type="submission" date="2019-07" db="EMBL/GenBank/DDBJ databases">
        <title>Annotation for the trematode Paragonimus westermani.</title>
        <authorList>
            <person name="Choi Y.-J."/>
        </authorList>
    </citation>
    <scope>NUCLEOTIDE SEQUENCE [LARGE SCALE GENOMIC DNA]</scope>
    <source>
        <strain evidence="2">180907_Pwestermani</strain>
    </source>
</reference>
<dbReference type="EMBL" id="JTDF01000246">
    <property type="protein sequence ID" value="KAF8571949.1"/>
    <property type="molecule type" value="Genomic_DNA"/>
</dbReference>
<evidence type="ECO:0000313" key="2">
    <source>
        <dbReference type="EMBL" id="KAF8571949.1"/>
    </source>
</evidence>
<feature type="compositionally biased region" description="Pro residues" evidence="1">
    <location>
        <begin position="97"/>
        <end position="110"/>
    </location>
</feature>
<accession>A0A8T0DVK7</accession>
<feature type="compositionally biased region" description="Polar residues" evidence="1">
    <location>
        <begin position="120"/>
        <end position="136"/>
    </location>
</feature>
<protein>
    <submittedName>
        <fullName evidence="2">Uncharacterized protein</fullName>
    </submittedName>
</protein>
<feature type="region of interest" description="Disordered" evidence="1">
    <location>
        <begin position="52"/>
        <end position="202"/>
    </location>
</feature>
<dbReference type="Proteomes" id="UP000699462">
    <property type="component" value="Unassembled WGS sequence"/>
</dbReference>
<name>A0A8T0DVK7_9TREM</name>
<evidence type="ECO:0000256" key="1">
    <source>
        <dbReference type="SAM" id="MobiDB-lite"/>
    </source>
</evidence>
<dbReference type="OrthoDB" id="6270243at2759"/>
<proteinExistence type="predicted"/>
<feature type="compositionally biased region" description="Low complexity" evidence="1">
    <location>
        <begin position="147"/>
        <end position="163"/>
    </location>
</feature>